<evidence type="ECO:0008006" key="7">
    <source>
        <dbReference type="Google" id="ProtNLM"/>
    </source>
</evidence>
<accession>A0A1I5BGV6</accession>
<dbReference type="KEGG" id="ppan:ESD82_10695"/>
<protein>
    <recommendedName>
        <fullName evidence="7">Flagellar assembly protein FliH</fullName>
    </recommendedName>
</protein>
<dbReference type="OrthoDB" id="7775535at2"/>
<organism evidence="2 6">
    <name type="scientific">Paracoccus pantotrophus</name>
    <name type="common">Thiosphaera pantotropha</name>
    <dbReference type="NCBI Taxonomy" id="82367"/>
    <lineage>
        <taxon>Bacteria</taxon>
        <taxon>Pseudomonadati</taxon>
        <taxon>Pseudomonadota</taxon>
        <taxon>Alphaproteobacteria</taxon>
        <taxon>Rhodobacterales</taxon>
        <taxon>Paracoccaceae</taxon>
        <taxon>Paracoccus</taxon>
    </lineage>
</organism>
<dbReference type="EMBL" id="RBLI01000001">
    <property type="protein sequence ID" value="RKS50807.1"/>
    <property type="molecule type" value="Genomic_DNA"/>
</dbReference>
<evidence type="ECO:0000313" key="3">
    <source>
        <dbReference type="EMBL" id="RKS50807.1"/>
    </source>
</evidence>
<gene>
    <name evidence="3" type="ORF">BDE18_0015</name>
    <name evidence="1" type="ORF">ESD82_10695</name>
    <name evidence="2" type="ORF">HYQ43_19850</name>
</gene>
<evidence type="ECO:0000313" key="6">
    <source>
        <dbReference type="Proteomes" id="UP000509322"/>
    </source>
</evidence>
<evidence type="ECO:0000313" key="5">
    <source>
        <dbReference type="Proteomes" id="UP000326453"/>
    </source>
</evidence>
<evidence type="ECO:0000313" key="4">
    <source>
        <dbReference type="Proteomes" id="UP000273626"/>
    </source>
</evidence>
<dbReference type="Proteomes" id="UP000326453">
    <property type="component" value="Chromosome 1"/>
</dbReference>
<dbReference type="Proteomes" id="UP000273626">
    <property type="component" value="Unassembled WGS sequence"/>
</dbReference>
<reference evidence="1 5" key="2">
    <citation type="submission" date="2019-01" db="EMBL/GenBank/DDBJ databases">
        <title>Complete Genome Sequence and Annotation of the Paracoccus pantotrophus type strain DSM 2944.</title>
        <authorList>
            <person name="Bockwoldt J.A."/>
            <person name="Zimmermann M."/>
            <person name="Tiso T."/>
            <person name="Blank L.M."/>
        </authorList>
    </citation>
    <scope>NUCLEOTIDE SEQUENCE [LARGE SCALE GENOMIC DNA]</scope>
    <source>
        <strain evidence="1 5">DSM 2944</strain>
    </source>
</reference>
<dbReference type="EMBL" id="CP044426">
    <property type="protein sequence ID" value="QFG36672.1"/>
    <property type="molecule type" value="Genomic_DNA"/>
</dbReference>
<dbReference type="Proteomes" id="UP000509322">
    <property type="component" value="Chromosome 2"/>
</dbReference>
<dbReference type="GeneID" id="51371036"/>
<reference evidence="2 6" key="3">
    <citation type="submission" date="2020-07" db="EMBL/GenBank/DDBJ databases">
        <title>The complete genome of Paracoccus pantotrophus ACCC 10489.</title>
        <authorList>
            <person name="Si Y."/>
        </authorList>
    </citation>
    <scope>NUCLEOTIDE SEQUENCE [LARGE SCALE GENOMIC DNA]</scope>
    <source>
        <strain evidence="2 6">ACCC10489</strain>
    </source>
</reference>
<keyword evidence="4" id="KW-1185">Reference proteome</keyword>
<dbReference type="EMBL" id="CP058690">
    <property type="protein sequence ID" value="QLH16334.1"/>
    <property type="molecule type" value="Genomic_DNA"/>
</dbReference>
<name>A0A1I5BGV6_PARPN</name>
<proteinExistence type="predicted"/>
<sequence>MSPAALRLDSFSLGAAGAGGLAPAAEREEAFQCGYEKGLAEGREASLDALTQALADLRCDMRIGQEKEVALRAELRKALAPVLHALVDVLGPRSQRERLRLALADEVARIVEHAPDRALVVRCPQDLQPDLADCLGRGQFPQVRIENLPPGREMVELVAGQGTILFDPAAACAELKAIIDDIKTGD</sequence>
<dbReference type="AlphaFoldDB" id="A0A1I5BGV6"/>
<evidence type="ECO:0000313" key="2">
    <source>
        <dbReference type="EMBL" id="QLH16334.1"/>
    </source>
</evidence>
<evidence type="ECO:0000313" key="1">
    <source>
        <dbReference type="EMBL" id="QFG36672.1"/>
    </source>
</evidence>
<dbReference type="RefSeq" id="WP_024842706.1">
    <property type="nucleotide sequence ID" value="NZ_CP038203.1"/>
</dbReference>
<reference evidence="3 4" key="1">
    <citation type="submission" date="2018-10" db="EMBL/GenBank/DDBJ databases">
        <title>Genomic Encyclopedia of Archaeal and Bacterial Type Strains, Phase II (KMG-II): from individual species to whole genera.</title>
        <authorList>
            <person name="Goeker M."/>
        </authorList>
    </citation>
    <scope>NUCLEOTIDE SEQUENCE [LARGE SCALE GENOMIC DNA]</scope>
    <source>
        <strain evidence="4">ATCC 35512 / DSM 2944 / CIP 106514 / LMD 82.5 / NBRC 102493 / NCCB 82005 / GB17</strain>
        <strain evidence="3">DSM 2944</strain>
    </source>
</reference>